<reference evidence="1 2" key="1">
    <citation type="submission" date="2022-03" db="EMBL/GenBank/DDBJ databases">
        <title>Sinomonas sp. isolated from a soil.</title>
        <authorList>
            <person name="Han J."/>
            <person name="Kim D.-U."/>
        </authorList>
    </citation>
    <scope>NUCLEOTIDE SEQUENCE [LARGE SCALE GENOMIC DNA]</scope>
    <source>
        <strain evidence="1 2">5-5</strain>
    </source>
</reference>
<organism evidence="1 2">
    <name type="scientific">Sinomonas terrae</name>
    <dbReference type="NCBI Taxonomy" id="2908838"/>
    <lineage>
        <taxon>Bacteria</taxon>
        <taxon>Bacillati</taxon>
        <taxon>Actinomycetota</taxon>
        <taxon>Actinomycetes</taxon>
        <taxon>Micrococcales</taxon>
        <taxon>Micrococcaceae</taxon>
        <taxon>Sinomonas</taxon>
    </lineage>
</organism>
<evidence type="ECO:0000313" key="2">
    <source>
        <dbReference type="Proteomes" id="UP001202922"/>
    </source>
</evidence>
<protein>
    <recommendedName>
        <fullName evidence="3">C2H2-type domain-containing protein</fullName>
    </recommendedName>
</protein>
<comment type="caution">
    <text evidence="1">The sequence shown here is derived from an EMBL/GenBank/DDBJ whole genome shotgun (WGS) entry which is preliminary data.</text>
</comment>
<keyword evidence="2" id="KW-1185">Reference proteome</keyword>
<dbReference type="EMBL" id="JAKZBV010000001">
    <property type="protein sequence ID" value="MCH6472078.1"/>
    <property type="molecule type" value="Genomic_DNA"/>
</dbReference>
<evidence type="ECO:0008006" key="3">
    <source>
        <dbReference type="Google" id="ProtNLM"/>
    </source>
</evidence>
<dbReference type="RefSeq" id="WP_241055993.1">
    <property type="nucleotide sequence ID" value="NZ_JAKZBV010000001.1"/>
</dbReference>
<sequence>MIDSPNFNPATNQSRGEWSLRATVSTRGVSLDPIWNKPRCLLHGAMNCVNAERTIWRCLACGRSCYDLDHHAPTHRVAAARPALSD</sequence>
<evidence type="ECO:0000313" key="1">
    <source>
        <dbReference type="EMBL" id="MCH6472078.1"/>
    </source>
</evidence>
<dbReference type="Proteomes" id="UP001202922">
    <property type="component" value="Unassembled WGS sequence"/>
</dbReference>
<name>A0ABS9U5V4_9MICC</name>
<accession>A0ABS9U5V4</accession>
<gene>
    <name evidence="1" type="ORF">L0M17_19250</name>
</gene>
<proteinExistence type="predicted"/>